<reference evidence="2 3" key="1">
    <citation type="journal article" date="2020" name="Nature">
        <title>Six reference-quality genomes reveal evolution of bat adaptations.</title>
        <authorList>
            <person name="Jebb D."/>
            <person name="Huang Z."/>
            <person name="Pippel M."/>
            <person name="Hughes G.M."/>
            <person name="Lavrichenko K."/>
            <person name="Devanna P."/>
            <person name="Winkler S."/>
            <person name="Jermiin L.S."/>
            <person name="Skirmuntt E.C."/>
            <person name="Katzourakis A."/>
            <person name="Burkitt-Gray L."/>
            <person name="Ray D.A."/>
            <person name="Sullivan K.A.M."/>
            <person name="Roscito J.G."/>
            <person name="Kirilenko B.M."/>
            <person name="Davalos L.M."/>
            <person name="Corthals A.P."/>
            <person name="Power M.L."/>
            <person name="Jones G."/>
            <person name="Ransome R.D."/>
            <person name="Dechmann D.K.N."/>
            <person name="Locatelli A.G."/>
            <person name="Puechmaille S.J."/>
            <person name="Fedrigo O."/>
            <person name="Jarvis E.D."/>
            <person name="Hiller M."/>
            <person name="Vernes S.C."/>
            <person name="Myers E.W."/>
            <person name="Teeling E.C."/>
        </authorList>
    </citation>
    <scope>NUCLEOTIDE SEQUENCE [LARGE SCALE GENOMIC DNA]</scope>
    <source>
        <strain evidence="2">MMyoMyo1</strain>
        <tissue evidence="2">Flight muscle</tissue>
    </source>
</reference>
<gene>
    <name evidence="2" type="ORF">mMyoMyo1_010090</name>
</gene>
<comment type="caution">
    <text evidence="2">The sequence shown here is derived from an EMBL/GenBank/DDBJ whole genome shotgun (WGS) entry which is preliminary data.</text>
</comment>
<feature type="domain" description="Helicase C-terminal" evidence="1">
    <location>
        <begin position="71"/>
        <end position="131"/>
    </location>
</feature>
<name>A0A7J7S246_MYOMY</name>
<dbReference type="Gene3D" id="3.40.50.300">
    <property type="entry name" value="P-loop containing nucleotide triphosphate hydrolases"/>
    <property type="match status" value="1"/>
</dbReference>
<keyword evidence="3" id="KW-1185">Reference proteome</keyword>
<dbReference type="InterPro" id="IPR027417">
    <property type="entry name" value="P-loop_NTPase"/>
</dbReference>
<evidence type="ECO:0000259" key="1">
    <source>
        <dbReference type="Pfam" id="PF00271"/>
    </source>
</evidence>
<evidence type="ECO:0000313" key="3">
    <source>
        <dbReference type="Proteomes" id="UP000527355"/>
    </source>
</evidence>
<evidence type="ECO:0000313" key="2">
    <source>
        <dbReference type="EMBL" id="KAF6282453.1"/>
    </source>
</evidence>
<protein>
    <recommendedName>
        <fullName evidence="1">Helicase C-terminal domain-containing protein</fullName>
    </recommendedName>
</protein>
<sequence>MRGSLLHGPHLVAQVVRGLSAQGAQCHAEKEIRPVCRKFMQDPMEVLVDDETKLRLHGLQQYYVKLKEKEKNRKLFDLLNGLDFNQVVIFVRSAQRCMALAQLLGEQNFPAIAIHGAMAQEERLSRYQQFEDFQL</sequence>
<dbReference type="SUPFAM" id="SSF52540">
    <property type="entry name" value="P-loop containing nucleoside triphosphate hydrolases"/>
    <property type="match status" value="1"/>
</dbReference>
<accession>A0A7J7S246</accession>
<proteinExistence type="predicted"/>
<dbReference type="EMBL" id="JABWUV010000020">
    <property type="protein sequence ID" value="KAF6282453.1"/>
    <property type="molecule type" value="Genomic_DNA"/>
</dbReference>
<dbReference type="PANTHER" id="PTHR47958">
    <property type="entry name" value="ATP-DEPENDENT RNA HELICASE DBP3"/>
    <property type="match status" value="1"/>
</dbReference>
<dbReference type="AlphaFoldDB" id="A0A7J7S246"/>
<dbReference type="Pfam" id="PF00271">
    <property type="entry name" value="Helicase_C"/>
    <property type="match status" value="1"/>
</dbReference>
<dbReference type="InterPro" id="IPR001650">
    <property type="entry name" value="Helicase_C-like"/>
</dbReference>
<dbReference type="Proteomes" id="UP000527355">
    <property type="component" value="Unassembled WGS sequence"/>
</dbReference>
<organism evidence="2 3">
    <name type="scientific">Myotis myotis</name>
    <name type="common">Greater mouse-eared bat</name>
    <name type="synonym">Vespertilio myotis</name>
    <dbReference type="NCBI Taxonomy" id="51298"/>
    <lineage>
        <taxon>Eukaryota</taxon>
        <taxon>Metazoa</taxon>
        <taxon>Chordata</taxon>
        <taxon>Craniata</taxon>
        <taxon>Vertebrata</taxon>
        <taxon>Euteleostomi</taxon>
        <taxon>Mammalia</taxon>
        <taxon>Eutheria</taxon>
        <taxon>Laurasiatheria</taxon>
        <taxon>Chiroptera</taxon>
        <taxon>Yangochiroptera</taxon>
        <taxon>Vespertilionidae</taxon>
        <taxon>Myotis</taxon>
    </lineage>
</organism>